<dbReference type="InterPro" id="IPR022742">
    <property type="entry name" value="Hydrolase_4"/>
</dbReference>
<proteinExistence type="predicted"/>
<keyword evidence="2" id="KW-0378">Hydrolase</keyword>
<dbReference type="EMBL" id="ML179044">
    <property type="protein sequence ID" value="THV06194.1"/>
    <property type="molecule type" value="Genomic_DNA"/>
</dbReference>
<feature type="domain" description="Serine aminopeptidase S33" evidence="1">
    <location>
        <begin position="27"/>
        <end position="280"/>
    </location>
</feature>
<reference evidence="2 3" key="1">
    <citation type="journal article" date="2019" name="Nat. Ecol. Evol.">
        <title>Megaphylogeny resolves global patterns of mushroom evolution.</title>
        <authorList>
            <person name="Varga T."/>
            <person name="Krizsan K."/>
            <person name="Foldi C."/>
            <person name="Dima B."/>
            <person name="Sanchez-Garcia M."/>
            <person name="Sanchez-Ramirez S."/>
            <person name="Szollosi G.J."/>
            <person name="Szarkandi J.G."/>
            <person name="Papp V."/>
            <person name="Albert L."/>
            <person name="Andreopoulos W."/>
            <person name="Angelini C."/>
            <person name="Antonin V."/>
            <person name="Barry K.W."/>
            <person name="Bougher N.L."/>
            <person name="Buchanan P."/>
            <person name="Buyck B."/>
            <person name="Bense V."/>
            <person name="Catcheside P."/>
            <person name="Chovatia M."/>
            <person name="Cooper J."/>
            <person name="Damon W."/>
            <person name="Desjardin D."/>
            <person name="Finy P."/>
            <person name="Geml J."/>
            <person name="Haridas S."/>
            <person name="Hughes K."/>
            <person name="Justo A."/>
            <person name="Karasinski D."/>
            <person name="Kautmanova I."/>
            <person name="Kiss B."/>
            <person name="Kocsube S."/>
            <person name="Kotiranta H."/>
            <person name="LaButti K.M."/>
            <person name="Lechner B.E."/>
            <person name="Liimatainen K."/>
            <person name="Lipzen A."/>
            <person name="Lukacs Z."/>
            <person name="Mihaltcheva S."/>
            <person name="Morgado L.N."/>
            <person name="Niskanen T."/>
            <person name="Noordeloos M.E."/>
            <person name="Ohm R.A."/>
            <person name="Ortiz-Santana B."/>
            <person name="Ovrebo C."/>
            <person name="Racz N."/>
            <person name="Riley R."/>
            <person name="Savchenko A."/>
            <person name="Shiryaev A."/>
            <person name="Soop K."/>
            <person name="Spirin V."/>
            <person name="Szebenyi C."/>
            <person name="Tomsovsky M."/>
            <person name="Tulloss R.E."/>
            <person name="Uehling J."/>
            <person name="Grigoriev I.V."/>
            <person name="Vagvolgyi C."/>
            <person name="Papp T."/>
            <person name="Martin F.M."/>
            <person name="Miettinen O."/>
            <person name="Hibbett D.S."/>
            <person name="Nagy L.G."/>
        </authorList>
    </citation>
    <scope>NUCLEOTIDE SEQUENCE [LARGE SCALE GENOMIC DNA]</scope>
    <source>
        <strain evidence="2 3">CBS 962.96</strain>
    </source>
</reference>
<dbReference type="PANTHER" id="PTHR11614">
    <property type="entry name" value="PHOSPHOLIPASE-RELATED"/>
    <property type="match status" value="1"/>
</dbReference>
<accession>A0A4S8MUV4</accession>
<organism evidence="2 3">
    <name type="scientific">Dendrothele bispora (strain CBS 962.96)</name>
    <dbReference type="NCBI Taxonomy" id="1314807"/>
    <lineage>
        <taxon>Eukaryota</taxon>
        <taxon>Fungi</taxon>
        <taxon>Dikarya</taxon>
        <taxon>Basidiomycota</taxon>
        <taxon>Agaricomycotina</taxon>
        <taxon>Agaricomycetes</taxon>
        <taxon>Agaricomycetidae</taxon>
        <taxon>Agaricales</taxon>
        <taxon>Agaricales incertae sedis</taxon>
        <taxon>Dendrothele</taxon>
    </lineage>
</organism>
<dbReference type="OrthoDB" id="10249433at2759"/>
<protein>
    <submittedName>
        <fullName evidence="2">Alpha/beta-hydrolase</fullName>
    </submittedName>
</protein>
<dbReference type="Proteomes" id="UP000297245">
    <property type="component" value="Unassembled WGS sequence"/>
</dbReference>
<dbReference type="Gene3D" id="3.40.50.1820">
    <property type="entry name" value="alpha/beta hydrolase"/>
    <property type="match status" value="1"/>
</dbReference>
<dbReference type="AlphaFoldDB" id="A0A4S8MUV4"/>
<gene>
    <name evidence="2" type="ORF">K435DRAFT_634313</name>
</gene>
<dbReference type="SUPFAM" id="SSF53474">
    <property type="entry name" value="alpha/beta-Hydrolases"/>
    <property type="match status" value="1"/>
</dbReference>
<keyword evidence="3" id="KW-1185">Reference proteome</keyword>
<sequence length="299" mass="33573">SSLPYTESWLPGPQSTQFYTRLYTSPSPKALLVFVHGFAEHVGRYDHIHPRFSEQGIAVFTFDQRGFGRTALDEKNRSKGSSWGKTGWSDQMEDIDFWLNYATKQVPGVPVFLMGHSMGGGEVLGFVTDTSSKYSNTTKLLNGVIAGSPLITQTYPAPKILRWIGAKASLITPYTLIPADVKIQNLSRDPAFNEAYAKDKYIKQTGSLRGVKDMLSMGEVLLNERWKQWPSNLPVLFIHGTDDKITSHDSTKTFHDKIQAQDKKFIAIPDAYHELQNEPNGVKEQMVEDVISFIDTHLS</sequence>
<evidence type="ECO:0000259" key="1">
    <source>
        <dbReference type="Pfam" id="PF12146"/>
    </source>
</evidence>
<dbReference type="GO" id="GO:0016787">
    <property type="term" value="F:hydrolase activity"/>
    <property type="evidence" value="ECO:0007669"/>
    <property type="project" value="UniProtKB-KW"/>
</dbReference>
<dbReference type="InterPro" id="IPR029058">
    <property type="entry name" value="AB_hydrolase_fold"/>
</dbReference>
<dbReference type="Pfam" id="PF12146">
    <property type="entry name" value="Hydrolase_4"/>
    <property type="match status" value="1"/>
</dbReference>
<name>A0A4S8MUV4_DENBC</name>
<feature type="non-terminal residue" evidence="2">
    <location>
        <position position="299"/>
    </location>
</feature>
<feature type="non-terminal residue" evidence="2">
    <location>
        <position position="1"/>
    </location>
</feature>
<dbReference type="InterPro" id="IPR051044">
    <property type="entry name" value="MAG_DAG_Lipase"/>
</dbReference>
<evidence type="ECO:0000313" key="3">
    <source>
        <dbReference type="Proteomes" id="UP000297245"/>
    </source>
</evidence>
<evidence type="ECO:0000313" key="2">
    <source>
        <dbReference type="EMBL" id="THV06194.1"/>
    </source>
</evidence>